<protein>
    <submittedName>
        <fullName evidence="1">Uncharacterized protein</fullName>
    </submittedName>
</protein>
<dbReference type="Proteomes" id="UP001215598">
    <property type="component" value="Unassembled WGS sequence"/>
</dbReference>
<name>A0AAD7NVT3_9AGAR</name>
<evidence type="ECO:0000313" key="2">
    <source>
        <dbReference type="Proteomes" id="UP001215598"/>
    </source>
</evidence>
<keyword evidence="2" id="KW-1185">Reference proteome</keyword>
<dbReference type="AlphaFoldDB" id="A0AAD7NVT3"/>
<proteinExistence type="predicted"/>
<accession>A0AAD7NVT3</accession>
<comment type="caution">
    <text evidence="1">The sequence shown here is derived from an EMBL/GenBank/DDBJ whole genome shotgun (WGS) entry which is preliminary data.</text>
</comment>
<evidence type="ECO:0000313" key="1">
    <source>
        <dbReference type="EMBL" id="KAJ7777222.1"/>
    </source>
</evidence>
<organism evidence="1 2">
    <name type="scientific">Mycena metata</name>
    <dbReference type="NCBI Taxonomy" id="1033252"/>
    <lineage>
        <taxon>Eukaryota</taxon>
        <taxon>Fungi</taxon>
        <taxon>Dikarya</taxon>
        <taxon>Basidiomycota</taxon>
        <taxon>Agaricomycotina</taxon>
        <taxon>Agaricomycetes</taxon>
        <taxon>Agaricomycetidae</taxon>
        <taxon>Agaricales</taxon>
        <taxon>Marasmiineae</taxon>
        <taxon>Mycenaceae</taxon>
        <taxon>Mycena</taxon>
    </lineage>
</organism>
<sequence>MQLALPFRSQSTCDSFNAVQCCNAIYVRGAQSGQLEALASMSQIHNTENLNSQIYNTENSEYRHVEVLFLALDICGFCKRDYSASKMPFQNDLCRGGLVFNRRILSSKKTTHVLIEKLLTPIARASTCVQTLEFGQMSVYEGVSSSQGDLCNPSAWYPCEMLRFKCTPKRFRKWNTHRVVAIFPVCQMYKVILSPSFVEAKQGAKYGIPVELPNTNRGLSAKGAGGSSPLSWFLDLPLTKIEAANESGDVPP</sequence>
<dbReference type="EMBL" id="JARKIB010000008">
    <property type="protein sequence ID" value="KAJ7777222.1"/>
    <property type="molecule type" value="Genomic_DNA"/>
</dbReference>
<reference evidence="1" key="1">
    <citation type="submission" date="2023-03" db="EMBL/GenBank/DDBJ databases">
        <title>Massive genome expansion in bonnet fungi (Mycena s.s.) driven by repeated elements and novel gene families across ecological guilds.</title>
        <authorList>
            <consortium name="Lawrence Berkeley National Laboratory"/>
            <person name="Harder C.B."/>
            <person name="Miyauchi S."/>
            <person name="Viragh M."/>
            <person name="Kuo A."/>
            <person name="Thoen E."/>
            <person name="Andreopoulos B."/>
            <person name="Lu D."/>
            <person name="Skrede I."/>
            <person name="Drula E."/>
            <person name="Henrissat B."/>
            <person name="Morin E."/>
            <person name="Kohler A."/>
            <person name="Barry K."/>
            <person name="LaButti K."/>
            <person name="Morin E."/>
            <person name="Salamov A."/>
            <person name="Lipzen A."/>
            <person name="Mereny Z."/>
            <person name="Hegedus B."/>
            <person name="Baldrian P."/>
            <person name="Stursova M."/>
            <person name="Weitz H."/>
            <person name="Taylor A."/>
            <person name="Grigoriev I.V."/>
            <person name="Nagy L.G."/>
            <person name="Martin F."/>
            <person name="Kauserud H."/>
        </authorList>
    </citation>
    <scope>NUCLEOTIDE SEQUENCE</scope>
    <source>
        <strain evidence="1">CBHHK182m</strain>
    </source>
</reference>
<gene>
    <name evidence="1" type="ORF">B0H16DRAFT_1449337</name>
</gene>